<dbReference type="PANTHER" id="PTHR47691:SF3">
    <property type="entry name" value="HTH-TYPE TRANSCRIPTIONAL REGULATOR RV0890C-RELATED"/>
    <property type="match status" value="1"/>
</dbReference>
<proteinExistence type="predicted"/>
<sequence>MLLETTYGRGYRLLGDWAASAEGANAAASPAAPLTNLPLPISRLVAREEALGQVVRLLAGHRLVTLTGSPGIGKTCLAIEAARHYAQEAGLAAFLVDLTTVAEPRQVPGALAEVLLPGGEPRVWQAKQLAEALTNRTLLLLDGCEHVVAETARLVHLIVTRCAGIRVLMTGRDTLRIDGEQVWRLPALEPRPARSR</sequence>
<dbReference type="RefSeq" id="WP_216876402.1">
    <property type="nucleotide sequence ID" value="NZ_JAERQM010000004.1"/>
</dbReference>
<protein>
    <recommendedName>
        <fullName evidence="3">AAA+ ATPase domain-containing protein</fullName>
    </recommendedName>
</protein>
<evidence type="ECO:0008006" key="3">
    <source>
        <dbReference type="Google" id="ProtNLM"/>
    </source>
</evidence>
<dbReference type="Proteomes" id="UP000689967">
    <property type="component" value="Unassembled WGS sequence"/>
</dbReference>
<name>A0ABS6H7Z1_9PROT</name>
<gene>
    <name evidence="1" type="ORF">JJQ90_13930</name>
</gene>
<dbReference type="PANTHER" id="PTHR47691">
    <property type="entry name" value="REGULATOR-RELATED"/>
    <property type="match status" value="1"/>
</dbReference>
<accession>A0ABS6H7Z1</accession>
<evidence type="ECO:0000313" key="1">
    <source>
        <dbReference type="EMBL" id="MBU8544816.1"/>
    </source>
</evidence>
<dbReference type="EMBL" id="JAERQM010000004">
    <property type="protein sequence ID" value="MBU8544816.1"/>
    <property type="molecule type" value="Genomic_DNA"/>
</dbReference>
<evidence type="ECO:0000313" key="2">
    <source>
        <dbReference type="Proteomes" id="UP000689967"/>
    </source>
</evidence>
<comment type="caution">
    <text evidence="1">The sequence shown here is derived from an EMBL/GenBank/DDBJ whole genome shotgun (WGS) entry which is preliminary data.</text>
</comment>
<keyword evidence="2" id="KW-1185">Reference proteome</keyword>
<reference evidence="1 2" key="1">
    <citation type="submission" date="2021-01" db="EMBL/GenBank/DDBJ databases">
        <title>Roseomonas sp. nov, a bacterium isolated from an oil production mixture in Yumen Oilfield.</title>
        <authorList>
            <person name="Wu D."/>
        </authorList>
    </citation>
    <scope>NUCLEOTIDE SEQUENCE [LARGE SCALE GENOMIC DNA]</scope>
    <source>
        <strain evidence="1 2">ROY-5-3</strain>
    </source>
</reference>
<organism evidence="1 2">
    <name type="scientific">Falsiroseomonas oleicola</name>
    <dbReference type="NCBI Taxonomy" id="2801474"/>
    <lineage>
        <taxon>Bacteria</taxon>
        <taxon>Pseudomonadati</taxon>
        <taxon>Pseudomonadota</taxon>
        <taxon>Alphaproteobacteria</taxon>
        <taxon>Acetobacterales</taxon>
        <taxon>Roseomonadaceae</taxon>
        <taxon>Falsiroseomonas</taxon>
    </lineage>
</organism>